<dbReference type="KEGG" id="mant:BHD05_11485"/>
<keyword evidence="1" id="KW-0808">Transferase</keyword>
<dbReference type="Gene3D" id="3.40.630.30">
    <property type="match status" value="1"/>
</dbReference>
<dbReference type="CDD" id="cd04301">
    <property type="entry name" value="NAT_SF"/>
    <property type="match status" value="1"/>
</dbReference>
<dbReference type="Pfam" id="PF13673">
    <property type="entry name" value="Acetyltransf_10"/>
    <property type="match status" value="1"/>
</dbReference>
<accession>A0A7L5AM09</accession>
<name>A0A7L5AM09_9MICO</name>
<sequence>MSTTAATSVAKPIGIRAATLGDADAIFGLLAQLEKGDAPERAAFDAAYASNIRNSDDHLLLVATADDGAVTGYAFTTLARLFHTNGVAAHLQELVVDEASRGQRVGTALVGAVERECRVLGARQLTVASRRGAAFFYEGLDYRSTADYLKKSFDASV</sequence>
<reference evidence="4 5" key="1">
    <citation type="submission" date="2016-09" db="EMBL/GenBank/DDBJ databases">
        <title>Complete genome sequence of microbes from the polar regions.</title>
        <authorList>
            <person name="Liao L."/>
            <person name="Chen B."/>
        </authorList>
    </citation>
    <scope>NUCLEOTIDE SEQUENCE [LARGE SCALE GENOMIC DNA]</scope>
    <source>
        <strain evidence="4 5">ZS314</strain>
    </source>
</reference>
<keyword evidence="2" id="KW-0012">Acyltransferase</keyword>
<dbReference type="SUPFAM" id="SSF55729">
    <property type="entry name" value="Acyl-CoA N-acyltransferases (Nat)"/>
    <property type="match status" value="1"/>
</dbReference>
<dbReference type="Proteomes" id="UP000464507">
    <property type="component" value="Chromosome"/>
</dbReference>
<dbReference type="PROSITE" id="PS51186">
    <property type="entry name" value="GNAT"/>
    <property type="match status" value="1"/>
</dbReference>
<evidence type="ECO:0000313" key="5">
    <source>
        <dbReference type="Proteomes" id="UP000464507"/>
    </source>
</evidence>
<dbReference type="AlphaFoldDB" id="A0A7L5AM09"/>
<dbReference type="RefSeq" id="WP_236966514.1">
    <property type="nucleotide sequence ID" value="NZ_CP017146.1"/>
</dbReference>
<dbReference type="PANTHER" id="PTHR43877">
    <property type="entry name" value="AMINOALKYLPHOSPHONATE N-ACETYLTRANSFERASE-RELATED-RELATED"/>
    <property type="match status" value="1"/>
</dbReference>
<keyword evidence="5" id="KW-1185">Reference proteome</keyword>
<organism evidence="4 5">
    <name type="scientific">Marisediminicola antarctica</name>
    <dbReference type="NCBI Taxonomy" id="674079"/>
    <lineage>
        <taxon>Bacteria</taxon>
        <taxon>Bacillati</taxon>
        <taxon>Actinomycetota</taxon>
        <taxon>Actinomycetes</taxon>
        <taxon>Micrococcales</taxon>
        <taxon>Microbacteriaceae</taxon>
        <taxon>Marisediminicola</taxon>
    </lineage>
</organism>
<dbReference type="InterPro" id="IPR000182">
    <property type="entry name" value="GNAT_dom"/>
</dbReference>
<gene>
    <name evidence="4" type="ORF">BHD05_11485</name>
</gene>
<dbReference type="GO" id="GO:0016747">
    <property type="term" value="F:acyltransferase activity, transferring groups other than amino-acyl groups"/>
    <property type="evidence" value="ECO:0007669"/>
    <property type="project" value="InterPro"/>
</dbReference>
<protein>
    <recommendedName>
        <fullName evidence="3">N-acetyltransferase domain-containing protein</fullName>
    </recommendedName>
</protein>
<dbReference type="EMBL" id="CP017146">
    <property type="protein sequence ID" value="QHO70171.1"/>
    <property type="molecule type" value="Genomic_DNA"/>
</dbReference>
<dbReference type="InterPro" id="IPR050832">
    <property type="entry name" value="Bact_Acetyltransf"/>
</dbReference>
<evidence type="ECO:0000256" key="1">
    <source>
        <dbReference type="ARBA" id="ARBA00022679"/>
    </source>
</evidence>
<dbReference type="InterPro" id="IPR016181">
    <property type="entry name" value="Acyl_CoA_acyltransferase"/>
</dbReference>
<feature type="domain" description="N-acetyltransferase" evidence="3">
    <location>
        <begin position="13"/>
        <end position="157"/>
    </location>
</feature>
<dbReference type="PANTHER" id="PTHR43877:SF1">
    <property type="entry name" value="ACETYLTRANSFERASE"/>
    <property type="match status" value="1"/>
</dbReference>
<evidence type="ECO:0000256" key="2">
    <source>
        <dbReference type="ARBA" id="ARBA00023315"/>
    </source>
</evidence>
<evidence type="ECO:0000313" key="4">
    <source>
        <dbReference type="EMBL" id="QHO70171.1"/>
    </source>
</evidence>
<proteinExistence type="predicted"/>
<evidence type="ECO:0000259" key="3">
    <source>
        <dbReference type="PROSITE" id="PS51186"/>
    </source>
</evidence>